<dbReference type="Proteomes" id="UP000244905">
    <property type="component" value="Unassembled WGS sequence"/>
</dbReference>
<dbReference type="PROSITE" id="PS51257">
    <property type="entry name" value="PROKAR_LIPOPROTEIN"/>
    <property type="match status" value="1"/>
</dbReference>
<comment type="caution">
    <text evidence="2">The sequence shown here is derived from an EMBL/GenBank/DDBJ whole genome shotgun (WGS) entry which is preliminary data.</text>
</comment>
<dbReference type="InterPro" id="IPR008928">
    <property type="entry name" value="6-hairpin_glycosidase_sf"/>
</dbReference>
<keyword evidence="3" id="KW-1185">Reference proteome</keyword>
<keyword evidence="1" id="KW-0732">Signal</keyword>
<feature type="chain" id="PRO_5016101333" description="CBM6 domain-containing protein" evidence="1">
    <location>
        <begin position="24"/>
        <end position="677"/>
    </location>
</feature>
<evidence type="ECO:0000313" key="3">
    <source>
        <dbReference type="Proteomes" id="UP000244905"/>
    </source>
</evidence>
<gene>
    <name evidence="2" type="ORF">C5O23_07955</name>
</gene>
<sequence>MSRIFLLLACHLTLLLAVSCSHAGVEKNAIYDGGSFELYPDSIVRGHRIYTASGLRAAESGRAGECDSLHRTVAYSSAGRMADALFAAALADTSALTVADVRLAGAFLRPEESMAALRAEVADGCIRCQDFPKISDIGCWAIAAWELYCVTGSRQWLKEAYDILTASIRRQWKQPSGRVAPLVCGQVARIDNPADYYPDWMTAMDRYQTLALEVNVSQATASSVASRMAGELNLYAEHEHQIQFAALRSAINDRLWIPDGQRYGQYLYGVYYPVLSAVSDSRANALCVLNGIATAEMAEDLVSAMPVYRDGVPDVCPQINPSAGSCSPLTQALFTLAAAKVRNPQAFVLGVASLMNMAVDGNLTSEWPAVVCKGFFGMDFTPDGIDFRPIVPVAFAGDKTLGGFRYRDAVFDIVMHGTGDRIATFAVDSVSLETPRLPASLEGRHRVDITLSGNDLPEPGVNIVERRDLLHVPQLRWSDDGSTVEIMDFDPEIRYSLFVDGVMTQVLGAERYSLPPSEPSVTAIMPSLPGGLTGFSPPGHVYAPGQSEVTVLASSVIPRRPPLHLIKDRRTADGYIELAARHNTRITCYANVPAAGDYFLTVGYSNGSQRDALRTLSINGRDVATLVCPSFHHDDWVTVRPSNTVVVSLQEGPNKIALTYISGTMLLNRITLLKKVH</sequence>
<evidence type="ECO:0008006" key="4">
    <source>
        <dbReference type="Google" id="ProtNLM"/>
    </source>
</evidence>
<name>A0A2V1IQ96_9BACT</name>
<dbReference type="AlphaFoldDB" id="A0A2V1IQ96"/>
<dbReference type="GeneID" id="82526277"/>
<accession>A0A2V1IQ96</accession>
<proteinExistence type="predicted"/>
<dbReference type="SUPFAM" id="SSF49785">
    <property type="entry name" value="Galactose-binding domain-like"/>
    <property type="match status" value="1"/>
</dbReference>
<dbReference type="Gene3D" id="2.60.120.260">
    <property type="entry name" value="Galactose-binding domain-like"/>
    <property type="match status" value="1"/>
</dbReference>
<feature type="signal peptide" evidence="1">
    <location>
        <begin position="1"/>
        <end position="23"/>
    </location>
</feature>
<protein>
    <recommendedName>
        <fullName evidence="4">CBM6 domain-containing protein</fullName>
    </recommendedName>
</protein>
<dbReference type="InterPro" id="IPR012341">
    <property type="entry name" value="6hp_glycosidase-like_sf"/>
</dbReference>
<dbReference type="GO" id="GO:0005975">
    <property type="term" value="P:carbohydrate metabolic process"/>
    <property type="evidence" value="ECO:0007669"/>
    <property type="project" value="InterPro"/>
</dbReference>
<dbReference type="EMBL" id="PUEC01000016">
    <property type="protein sequence ID" value="PWB02034.1"/>
    <property type="molecule type" value="Genomic_DNA"/>
</dbReference>
<organism evidence="2 3">
    <name type="scientific">Duncaniella muris</name>
    <dbReference type="NCBI Taxonomy" id="2094150"/>
    <lineage>
        <taxon>Bacteria</taxon>
        <taxon>Pseudomonadati</taxon>
        <taxon>Bacteroidota</taxon>
        <taxon>Bacteroidia</taxon>
        <taxon>Bacteroidales</taxon>
        <taxon>Muribaculaceae</taxon>
        <taxon>Duncaniella</taxon>
    </lineage>
</organism>
<dbReference type="SUPFAM" id="SSF48208">
    <property type="entry name" value="Six-hairpin glycosidases"/>
    <property type="match status" value="1"/>
</dbReference>
<dbReference type="RefSeq" id="WP_107032414.1">
    <property type="nucleotide sequence ID" value="NZ_CARSQY010000065.1"/>
</dbReference>
<reference evidence="3" key="1">
    <citation type="submission" date="2018-02" db="EMBL/GenBank/DDBJ databases">
        <authorList>
            <person name="Clavel T."/>
            <person name="Strowig T."/>
        </authorList>
    </citation>
    <scope>NUCLEOTIDE SEQUENCE [LARGE SCALE GENOMIC DNA]</scope>
    <source>
        <strain evidence="3">DSM 103720</strain>
    </source>
</reference>
<dbReference type="Gene3D" id="1.50.10.10">
    <property type="match status" value="1"/>
</dbReference>
<dbReference type="InterPro" id="IPR008979">
    <property type="entry name" value="Galactose-bd-like_sf"/>
</dbReference>
<evidence type="ECO:0000313" key="2">
    <source>
        <dbReference type="EMBL" id="PWB02034.1"/>
    </source>
</evidence>
<evidence type="ECO:0000256" key="1">
    <source>
        <dbReference type="SAM" id="SignalP"/>
    </source>
</evidence>